<keyword evidence="4" id="KW-1185">Reference proteome</keyword>
<accession>A0A6P6SHH4</accession>
<evidence type="ECO:0000259" key="3">
    <source>
        <dbReference type="Pfam" id="PF03407"/>
    </source>
</evidence>
<dbReference type="GeneID" id="113691335"/>
<evidence type="ECO:0000313" key="5">
    <source>
        <dbReference type="RefSeq" id="XP_027065236.2"/>
    </source>
</evidence>
<evidence type="ECO:0000313" key="4">
    <source>
        <dbReference type="Proteomes" id="UP001652660"/>
    </source>
</evidence>
<reference evidence="4" key="1">
    <citation type="journal article" date="2025" name="Foods">
        <title>Unveiling the Microbial Signatures of Arabica Coffee Cherries: Insights into Ripeness Specific Diversity, Functional Traits, and Implications for Quality and Safety.</title>
        <authorList>
            <consortium name="RefSeq"/>
            <person name="Tenea G.N."/>
            <person name="Cifuentes V."/>
            <person name="Reyes P."/>
            <person name="Cevallos-Vallejos M."/>
        </authorList>
    </citation>
    <scope>NUCLEOTIDE SEQUENCE [LARGE SCALE GENOMIC DNA]</scope>
</reference>
<dbReference type="PANTHER" id="PTHR46038:SF13">
    <property type="entry name" value="GLYCOSYLTRANSFERASE"/>
    <property type="match status" value="1"/>
</dbReference>
<protein>
    <submittedName>
        <fullName evidence="5">Uncharacterized protein At4g15970-like</fullName>
    </submittedName>
</protein>
<dbReference type="RefSeq" id="XP_027065236.2">
    <property type="nucleotide sequence ID" value="XM_027209435.2"/>
</dbReference>
<dbReference type="PANTHER" id="PTHR46038">
    <property type="entry name" value="EXPRESSED PROTEIN-RELATED"/>
    <property type="match status" value="1"/>
</dbReference>
<keyword evidence="2" id="KW-0472">Membrane</keyword>
<dbReference type="Pfam" id="PF03407">
    <property type="entry name" value="Nucleotid_trans"/>
    <property type="match status" value="1"/>
</dbReference>
<name>A0A6P6SHH4_COFAR</name>
<evidence type="ECO:0000256" key="2">
    <source>
        <dbReference type="SAM" id="Phobius"/>
    </source>
</evidence>
<keyword evidence="2" id="KW-1133">Transmembrane helix</keyword>
<reference evidence="5" key="2">
    <citation type="submission" date="2025-08" db="UniProtKB">
        <authorList>
            <consortium name="RefSeq"/>
        </authorList>
    </citation>
    <scope>IDENTIFICATION</scope>
    <source>
        <tissue evidence="5">Leaves</tissue>
    </source>
</reference>
<feature type="domain" description="Nucleotide-diphospho-sugar transferase" evidence="3">
    <location>
        <begin position="130"/>
        <end position="328"/>
    </location>
</feature>
<keyword evidence="2" id="KW-0812">Transmembrane</keyword>
<dbReference type="InterPro" id="IPR044821">
    <property type="entry name" value="At1g28695/At4g15970-like"/>
</dbReference>
<gene>
    <name evidence="5" type="primary">LOC113691335</name>
</gene>
<organism evidence="4 5">
    <name type="scientific">Coffea arabica</name>
    <name type="common">Arabian coffee</name>
    <dbReference type="NCBI Taxonomy" id="13443"/>
    <lineage>
        <taxon>Eukaryota</taxon>
        <taxon>Viridiplantae</taxon>
        <taxon>Streptophyta</taxon>
        <taxon>Embryophyta</taxon>
        <taxon>Tracheophyta</taxon>
        <taxon>Spermatophyta</taxon>
        <taxon>Magnoliopsida</taxon>
        <taxon>eudicotyledons</taxon>
        <taxon>Gunneridae</taxon>
        <taxon>Pentapetalae</taxon>
        <taxon>asterids</taxon>
        <taxon>lamiids</taxon>
        <taxon>Gentianales</taxon>
        <taxon>Rubiaceae</taxon>
        <taxon>Ixoroideae</taxon>
        <taxon>Gardenieae complex</taxon>
        <taxon>Bertiereae - Coffeeae clade</taxon>
        <taxon>Coffeeae</taxon>
        <taxon>Coffea</taxon>
    </lineage>
</organism>
<feature type="transmembrane region" description="Helical" evidence="2">
    <location>
        <begin position="35"/>
        <end position="56"/>
    </location>
</feature>
<sequence>MESGGGNYQKGQQYSIQHQNPHHHQHHEQYFVHHLVKSMVLSAALALAFIVLYHSADRFELLPTSMYNKFPASDGFSSSELYELNRVLQKAATTNKTVIMTTLNEAWAAKDSIFDLFIESFKIGNQTEGLLKHLLVIALDQKAYARCLKSKLHCYSLRTDGIDFSGEAYFMSADYLKMMWRRVQFLTKVLDMGYNFLFSDADIMWFRDPFPHFYPDADFQIACDYFRGNPSDIENAPNGGFTYVKSNNKTRQFYRFWHDSRILYPKYHDQDVLNKIKRDPCIQQMGLKIKFFDTAYIGGFCEPSRDLNKVCTMHANCCAGLENKVHDLKIMLEDWRKYMKLSESNRSDHSWTVPQLCGLASFGRHRSTNKTSEGT</sequence>
<dbReference type="InterPro" id="IPR005069">
    <property type="entry name" value="Nucl-diP-sugar_transferase"/>
</dbReference>
<dbReference type="OrthoDB" id="540503at2759"/>
<feature type="region of interest" description="Disordered" evidence="1">
    <location>
        <begin position="1"/>
        <end position="20"/>
    </location>
</feature>
<dbReference type="AlphaFoldDB" id="A0A6P6SHH4"/>
<evidence type="ECO:0000256" key="1">
    <source>
        <dbReference type="SAM" id="MobiDB-lite"/>
    </source>
</evidence>
<proteinExistence type="predicted"/>
<dbReference type="Proteomes" id="UP001652660">
    <property type="component" value="Chromosome 6c"/>
</dbReference>